<comment type="caution">
    <text evidence="3">The sequence shown here is derived from an EMBL/GenBank/DDBJ whole genome shotgun (WGS) entry which is preliminary data.</text>
</comment>
<dbReference type="Pfam" id="PF22552">
    <property type="entry name" value="TY-Chap3"/>
    <property type="match status" value="1"/>
</dbReference>
<evidence type="ECO:0000259" key="1">
    <source>
        <dbReference type="Pfam" id="PF22551"/>
    </source>
</evidence>
<dbReference type="AlphaFoldDB" id="A0A3N2CRH9"/>
<feature type="domain" description="TY-Chap central" evidence="1">
    <location>
        <begin position="153"/>
        <end position="282"/>
    </location>
</feature>
<accession>A0A3N2CRH9</accession>
<protein>
    <submittedName>
        <fullName evidence="3">Uncharacterized protein</fullName>
    </submittedName>
</protein>
<dbReference type="InterPro" id="IPR054344">
    <property type="entry name" value="TY-Chap_N"/>
</dbReference>
<evidence type="ECO:0000313" key="4">
    <source>
        <dbReference type="Proteomes" id="UP000281738"/>
    </source>
</evidence>
<dbReference type="Pfam" id="PF22551">
    <property type="entry name" value="TY-Chap1"/>
    <property type="match status" value="1"/>
</dbReference>
<feature type="domain" description="TY-Chap N-terminal" evidence="2">
    <location>
        <begin position="11"/>
        <end position="128"/>
    </location>
</feature>
<sequence length="293" mass="31695">MSPSFDDVVERSWQRFERDLAARLVHLEGELAVVCPAGLGEDTGTRLVLTRLGELVMAEVRGPGEPGPATRVPRAVEPALVALGWEAPDHLAHPAWWCGALVDDLPALCAVLADTLRMALGVVHPDFLHEAGSGPGDPGWLGEVAREAGSRGELLDMVAQALAPSYGPEVKRDDEGDFPVFTGVVPIWIRVLEDRPTLRFFSHVVCEVSDARRARIEVEILNRRTPLLKFQLAGDTVLASYELPADPFVAHQVLGVLESLSDSLNELAVDLADRVGGSLFFDALEESTDDDLG</sequence>
<dbReference type="EMBL" id="RKHO01000001">
    <property type="protein sequence ID" value="ROR90143.1"/>
    <property type="molecule type" value="Genomic_DNA"/>
</dbReference>
<evidence type="ECO:0000313" key="3">
    <source>
        <dbReference type="EMBL" id="ROR90143.1"/>
    </source>
</evidence>
<dbReference type="Proteomes" id="UP000281738">
    <property type="component" value="Unassembled WGS sequence"/>
</dbReference>
<evidence type="ECO:0000259" key="2">
    <source>
        <dbReference type="Pfam" id="PF22552"/>
    </source>
</evidence>
<keyword evidence="4" id="KW-1185">Reference proteome</keyword>
<name>A0A3N2CRH9_9ACTN</name>
<dbReference type="OrthoDB" id="4772408at2"/>
<organism evidence="3 4">
    <name type="scientific">Nocardioides aurantiacus</name>
    <dbReference type="NCBI Taxonomy" id="86796"/>
    <lineage>
        <taxon>Bacteria</taxon>
        <taxon>Bacillati</taxon>
        <taxon>Actinomycetota</taxon>
        <taxon>Actinomycetes</taxon>
        <taxon>Propionibacteriales</taxon>
        <taxon>Nocardioidaceae</taxon>
        <taxon>Nocardioides</taxon>
    </lineage>
</organism>
<reference evidence="3 4" key="1">
    <citation type="submission" date="2018-11" db="EMBL/GenBank/DDBJ databases">
        <title>Sequencing the genomes of 1000 actinobacteria strains.</title>
        <authorList>
            <person name="Klenk H.-P."/>
        </authorList>
    </citation>
    <scope>NUCLEOTIDE SEQUENCE [LARGE SCALE GENOMIC DNA]</scope>
    <source>
        <strain evidence="3 4">DSM 12652</strain>
    </source>
</reference>
<dbReference type="InterPro" id="IPR054343">
    <property type="entry name" value="TY-Chap_M"/>
</dbReference>
<gene>
    <name evidence="3" type="ORF">EDD33_0978</name>
</gene>
<dbReference type="Gene3D" id="3.30.1460.10">
    <property type="match status" value="1"/>
</dbReference>
<dbReference type="RefSeq" id="WP_123389339.1">
    <property type="nucleotide sequence ID" value="NZ_RKHO01000001.1"/>
</dbReference>
<proteinExistence type="predicted"/>